<evidence type="ECO:0000256" key="10">
    <source>
        <dbReference type="SAM" id="Phobius"/>
    </source>
</evidence>
<dbReference type="Pfam" id="PF11744">
    <property type="entry name" value="ALMT"/>
    <property type="match status" value="1"/>
</dbReference>
<feature type="transmembrane region" description="Helical" evidence="10">
    <location>
        <begin position="124"/>
        <end position="144"/>
    </location>
</feature>
<keyword evidence="3" id="KW-0813">Transport</keyword>
<dbReference type="EMBL" id="NMUH01001613">
    <property type="protein sequence ID" value="MQL93945.1"/>
    <property type="molecule type" value="Genomic_DNA"/>
</dbReference>
<proteinExistence type="inferred from homology"/>
<feature type="transmembrane region" description="Helical" evidence="10">
    <location>
        <begin position="45"/>
        <end position="63"/>
    </location>
</feature>
<evidence type="ECO:0000256" key="4">
    <source>
        <dbReference type="ARBA" id="ARBA00022692"/>
    </source>
</evidence>
<evidence type="ECO:0000256" key="3">
    <source>
        <dbReference type="ARBA" id="ARBA00022448"/>
    </source>
</evidence>
<accession>A0A843VDC7</accession>
<keyword evidence="5 10" id="KW-1133">Transmembrane helix</keyword>
<feature type="region of interest" description="Disordered" evidence="9">
    <location>
        <begin position="427"/>
        <end position="451"/>
    </location>
</feature>
<comment type="similarity">
    <text evidence="2">Belongs to the aromatic acid exporter (TC 2.A.85) family.</text>
</comment>
<dbReference type="GO" id="GO:0016020">
    <property type="term" value="C:membrane"/>
    <property type="evidence" value="ECO:0007669"/>
    <property type="project" value="UniProtKB-SubCell"/>
</dbReference>
<keyword evidence="7 10" id="KW-0472">Membrane</keyword>
<feature type="compositionally biased region" description="Basic and acidic residues" evidence="9">
    <location>
        <begin position="437"/>
        <end position="451"/>
    </location>
</feature>
<evidence type="ECO:0008006" key="13">
    <source>
        <dbReference type="Google" id="ProtNLM"/>
    </source>
</evidence>
<comment type="caution">
    <text evidence="11">The sequence shown here is derived from an EMBL/GenBank/DDBJ whole genome shotgun (WGS) entry which is preliminary data.</text>
</comment>
<reference evidence="11" key="1">
    <citation type="submission" date="2017-07" db="EMBL/GenBank/DDBJ databases">
        <title>Taro Niue Genome Assembly and Annotation.</title>
        <authorList>
            <person name="Atibalentja N."/>
            <person name="Keating K."/>
            <person name="Fields C.J."/>
        </authorList>
    </citation>
    <scope>NUCLEOTIDE SEQUENCE</scope>
    <source>
        <strain evidence="11">Niue_2</strain>
        <tissue evidence="11">Leaf</tissue>
    </source>
</reference>
<keyword evidence="8" id="KW-0407">Ion channel</keyword>
<dbReference type="GO" id="GO:0015743">
    <property type="term" value="P:malate transport"/>
    <property type="evidence" value="ECO:0007669"/>
    <property type="project" value="InterPro"/>
</dbReference>
<evidence type="ECO:0000256" key="1">
    <source>
        <dbReference type="ARBA" id="ARBA00004141"/>
    </source>
</evidence>
<evidence type="ECO:0000256" key="9">
    <source>
        <dbReference type="SAM" id="MobiDB-lite"/>
    </source>
</evidence>
<gene>
    <name evidence="11" type="ORF">Taro_026595</name>
</gene>
<feature type="transmembrane region" description="Helical" evidence="10">
    <location>
        <begin position="156"/>
        <end position="175"/>
    </location>
</feature>
<keyword evidence="4 10" id="KW-0812">Transmembrane</keyword>
<evidence type="ECO:0000256" key="8">
    <source>
        <dbReference type="ARBA" id="ARBA00023303"/>
    </source>
</evidence>
<name>A0A843VDC7_COLES</name>
<comment type="subcellular location">
    <subcellularLocation>
        <location evidence="1">Membrane</location>
        <topology evidence="1">Multi-pass membrane protein</topology>
    </subcellularLocation>
</comment>
<dbReference type="GO" id="GO:0034220">
    <property type="term" value="P:monoatomic ion transmembrane transport"/>
    <property type="evidence" value="ECO:0007669"/>
    <property type="project" value="UniProtKB-KW"/>
</dbReference>
<keyword evidence="12" id="KW-1185">Reference proteome</keyword>
<evidence type="ECO:0000256" key="7">
    <source>
        <dbReference type="ARBA" id="ARBA00023136"/>
    </source>
</evidence>
<evidence type="ECO:0000313" key="11">
    <source>
        <dbReference type="EMBL" id="MQL93945.1"/>
    </source>
</evidence>
<feature type="compositionally biased region" description="Low complexity" evidence="9">
    <location>
        <begin position="427"/>
        <end position="436"/>
    </location>
</feature>
<dbReference type="OrthoDB" id="68611at2759"/>
<dbReference type="PANTHER" id="PTHR31086">
    <property type="entry name" value="ALUMINUM-ACTIVATED MALATE TRANSPORTER 10"/>
    <property type="match status" value="1"/>
</dbReference>
<evidence type="ECO:0000313" key="12">
    <source>
        <dbReference type="Proteomes" id="UP000652761"/>
    </source>
</evidence>
<evidence type="ECO:0000256" key="5">
    <source>
        <dbReference type="ARBA" id="ARBA00022989"/>
    </source>
</evidence>
<organism evidence="11 12">
    <name type="scientific">Colocasia esculenta</name>
    <name type="common">Wild taro</name>
    <name type="synonym">Arum esculentum</name>
    <dbReference type="NCBI Taxonomy" id="4460"/>
    <lineage>
        <taxon>Eukaryota</taxon>
        <taxon>Viridiplantae</taxon>
        <taxon>Streptophyta</taxon>
        <taxon>Embryophyta</taxon>
        <taxon>Tracheophyta</taxon>
        <taxon>Spermatophyta</taxon>
        <taxon>Magnoliopsida</taxon>
        <taxon>Liliopsida</taxon>
        <taxon>Araceae</taxon>
        <taxon>Aroideae</taxon>
        <taxon>Colocasieae</taxon>
        <taxon>Colocasia</taxon>
    </lineage>
</organism>
<evidence type="ECO:0000256" key="6">
    <source>
        <dbReference type="ARBA" id="ARBA00023065"/>
    </source>
</evidence>
<dbReference type="Proteomes" id="UP000652761">
    <property type="component" value="Unassembled WGS sequence"/>
</dbReference>
<keyword evidence="6" id="KW-0406">Ion transport</keyword>
<evidence type="ECO:0000256" key="2">
    <source>
        <dbReference type="ARBA" id="ARBA00007079"/>
    </source>
</evidence>
<dbReference type="InterPro" id="IPR020966">
    <property type="entry name" value="ALMT"/>
</dbReference>
<feature type="transmembrane region" description="Helical" evidence="10">
    <location>
        <begin position="187"/>
        <end position="209"/>
    </location>
</feature>
<sequence>MPAATQGATSSTIVGGRSVVARAWRLPGEVCRKIWKVGKEDTRRVIHALKVGTALTLVSFLYLLEPLFNGIGKNVMWAVMTVVVVLEFTAGATLCKGLNRGLGTVGAGSLAFLIDFVSQKSGRIFRAVFIGAAVFFVGFTATFVRFFPHIKKNYDYGVLIFLLTFNLITVSSYRVDNVLDLAKDRLYTIGIGVLICLFMSHLIFPILSGEDLHDSTVRKLEGLATSVEACVSGYFQDDVKMTRQESFREVIKTGYRTVLDSKYSDELSAQFSSWEPRRSLRCHRFPGKQYLKLGVVLRHFAYNSVALYGCLESEIQVGFLDPSDIPEELHASRTCVFDLIPKHVVLLDSQTPCHVRRLFREPCIQIAREVSRVLTELAAGVRNRRCCSPEVLSHNLRDALEDLNAGINSQMPRIFLGLESARSTPNASAAAATVATKKPDESPDKDVPSTPLLERRAQRQLAALEGNEPAAPGKKTLRPMLSKITITRLECSEVLPFSAFASLLVEMVARLDLVVEEVEELARVASFREFTGYEDDVRIKVRSGGARSTHLEPPTAG</sequence>
<feature type="transmembrane region" description="Helical" evidence="10">
    <location>
        <begin position="75"/>
        <end position="94"/>
    </location>
</feature>
<protein>
    <recommendedName>
        <fullName evidence="13">Aluminum-activated malate transporter 12</fullName>
    </recommendedName>
</protein>
<dbReference type="AlphaFoldDB" id="A0A843VDC7"/>